<feature type="non-terminal residue" evidence="1">
    <location>
        <position position="127"/>
    </location>
</feature>
<dbReference type="EMBL" id="OV170229">
    <property type="protein sequence ID" value="CAH0731163.1"/>
    <property type="molecule type" value="Genomic_DNA"/>
</dbReference>
<proteinExistence type="predicted"/>
<organism evidence="1 2">
    <name type="scientific">Brenthis ino</name>
    <name type="common">lesser marbled fritillary</name>
    <dbReference type="NCBI Taxonomy" id="405034"/>
    <lineage>
        <taxon>Eukaryota</taxon>
        <taxon>Metazoa</taxon>
        <taxon>Ecdysozoa</taxon>
        <taxon>Arthropoda</taxon>
        <taxon>Hexapoda</taxon>
        <taxon>Insecta</taxon>
        <taxon>Pterygota</taxon>
        <taxon>Neoptera</taxon>
        <taxon>Endopterygota</taxon>
        <taxon>Lepidoptera</taxon>
        <taxon>Glossata</taxon>
        <taxon>Ditrysia</taxon>
        <taxon>Papilionoidea</taxon>
        <taxon>Nymphalidae</taxon>
        <taxon>Heliconiinae</taxon>
        <taxon>Argynnini</taxon>
        <taxon>Brenthis</taxon>
    </lineage>
</organism>
<evidence type="ECO:0000313" key="1">
    <source>
        <dbReference type="EMBL" id="CAH0731163.1"/>
    </source>
</evidence>
<accession>A0A8J9V3U1</accession>
<dbReference type="Proteomes" id="UP000838878">
    <property type="component" value="Chromosome 9"/>
</dbReference>
<name>A0A8J9V3U1_9NEOP</name>
<sequence length="127" mass="14003">MYLTKTVVLIKLSRFQTGIFDFGEKTTASHGAPSSPSGNEKSAIGSKSAQAYSINKWQEFSKNFSKTLANVATNVTKNDTDYSSARDKLILEAAAAKAAIDAKLSMDLLILDMKYKGFKKLQKRDVW</sequence>
<evidence type="ECO:0000313" key="2">
    <source>
        <dbReference type="Proteomes" id="UP000838878"/>
    </source>
</evidence>
<dbReference type="AlphaFoldDB" id="A0A8J9V3U1"/>
<reference evidence="1" key="1">
    <citation type="submission" date="2021-12" db="EMBL/GenBank/DDBJ databases">
        <authorList>
            <person name="Martin H S."/>
        </authorList>
    </citation>
    <scope>NUCLEOTIDE SEQUENCE</scope>
</reference>
<protein>
    <submittedName>
        <fullName evidence="1">Uncharacterized protein</fullName>
    </submittedName>
</protein>
<gene>
    <name evidence="1" type="ORF">BINO364_LOCUS16067</name>
</gene>
<keyword evidence="2" id="KW-1185">Reference proteome</keyword>